<keyword evidence="3" id="KW-1185">Reference proteome</keyword>
<keyword evidence="1" id="KW-1133">Transmembrane helix</keyword>
<dbReference type="AlphaFoldDB" id="A0A5M6D3E2"/>
<gene>
    <name evidence="2" type="ORF">F0145_19600</name>
</gene>
<name>A0A5M6D3E2_9BACT</name>
<feature type="transmembrane region" description="Helical" evidence="1">
    <location>
        <begin position="46"/>
        <end position="67"/>
    </location>
</feature>
<keyword evidence="1" id="KW-0812">Transmembrane</keyword>
<sequence length="107" mass="12671">MANYGINKGINKPVEFKGLKAQYLMYFFVGLLGVFMSFTILYLIGLHLYTCFLLAFVATSLLFHFVFKWNRVYGEHGLMKKEAARKRPNYLVNQGKFLRMLQYKRKR</sequence>
<keyword evidence="1" id="KW-0472">Membrane</keyword>
<reference evidence="2 3" key="1">
    <citation type="submission" date="2019-09" db="EMBL/GenBank/DDBJ databases">
        <title>Genome sequence and assembly of Adhaeribacter sp.</title>
        <authorList>
            <person name="Chhetri G."/>
        </authorList>
    </citation>
    <scope>NUCLEOTIDE SEQUENCE [LARGE SCALE GENOMIC DNA]</scope>
    <source>
        <strain evidence="2 3">DK36</strain>
    </source>
</reference>
<dbReference type="Proteomes" id="UP000323426">
    <property type="component" value="Unassembled WGS sequence"/>
</dbReference>
<evidence type="ECO:0000313" key="3">
    <source>
        <dbReference type="Proteomes" id="UP000323426"/>
    </source>
</evidence>
<accession>A0A5M6D3E2</accession>
<dbReference type="Pfam" id="PF13571">
    <property type="entry name" value="DUF4133"/>
    <property type="match status" value="1"/>
</dbReference>
<dbReference type="InterPro" id="IPR025407">
    <property type="entry name" value="DUF4133"/>
</dbReference>
<protein>
    <submittedName>
        <fullName evidence="2">DUF4133 domain-containing protein</fullName>
    </submittedName>
</protein>
<proteinExistence type="predicted"/>
<dbReference type="EMBL" id="VWSF01000019">
    <property type="protein sequence ID" value="KAA5541994.1"/>
    <property type="molecule type" value="Genomic_DNA"/>
</dbReference>
<comment type="caution">
    <text evidence="2">The sequence shown here is derived from an EMBL/GenBank/DDBJ whole genome shotgun (WGS) entry which is preliminary data.</text>
</comment>
<feature type="transmembrane region" description="Helical" evidence="1">
    <location>
        <begin position="21"/>
        <end position="40"/>
    </location>
</feature>
<organism evidence="2 3">
    <name type="scientific">Adhaeribacter rhizoryzae</name>
    <dbReference type="NCBI Taxonomy" id="2607907"/>
    <lineage>
        <taxon>Bacteria</taxon>
        <taxon>Pseudomonadati</taxon>
        <taxon>Bacteroidota</taxon>
        <taxon>Cytophagia</taxon>
        <taxon>Cytophagales</taxon>
        <taxon>Hymenobacteraceae</taxon>
        <taxon>Adhaeribacter</taxon>
    </lineage>
</organism>
<evidence type="ECO:0000313" key="2">
    <source>
        <dbReference type="EMBL" id="KAA5541994.1"/>
    </source>
</evidence>
<dbReference type="RefSeq" id="WP_150091143.1">
    <property type="nucleotide sequence ID" value="NZ_VWSF01000019.1"/>
</dbReference>
<evidence type="ECO:0000256" key="1">
    <source>
        <dbReference type="SAM" id="Phobius"/>
    </source>
</evidence>